<protein>
    <submittedName>
        <fullName evidence="1">Uncharacterized protein</fullName>
    </submittedName>
</protein>
<comment type="caution">
    <text evidence="1">The sequence shown here is derived from an EMBL/GenBank/DDBJ whole genome shotgun (WGS) entry which is preliminary data.</text>
</comment>
<keyword evidence="2" id="KW-1185">Reference proteome</keyword>
<accession>A0ABV6UP56</accession>
<gene>
    <name evidence="1" type="ORF">ACEZDJ_18260</name>
</gene>
<reference evidence="1 2" key="1">
    <citation type="submission" date="2024-09" db="EMBL/GenBank/DDBJ databases">
        <authorList>
            <person name="Lee S.D."/>
        </authorList>
    </citation>
    <scope>NUCLEOTIDE SEQUENCE [LARGE SCALE GENOMIC DNA]</scope>
    <source>
        <strain evidence="1 2">N1-5</strain>
    </source>
</reference>
<dbReference type="Proteomes" id="UP001592528">
    <property type="component" value="Unassembled WGS sequence"/>
</dbReference>
<evidence type="ECO:0000313" key="1">
    <source>
        <dbReference type="EMBL" id="MFC1403237.1"/>
    </source>
</evidence>
<proteinExistence type="predicted"/>
<sequence>MHEMRPELAVDAGDVGTRALVWHIAAAKDSRMLCGLDVAAAPDVLPQEEFEVFTERQCAPCLRAYRLVLAEVR</sequence>
<name>A0ABV6UP56_9ACTN</name>
<evidence type="ECO:0000313" key="2">
    <source>
        <dbReference type="Proteomes" id="UP001592528"/>
    </source>
</evidence>
<dbReference type="EMBL" id="JBHEZZ010000009">
    <property type="protein sequence ID" value="MFC1403237.1"/>
    <property type="molecule type" value="Genomic_DNA"/>
</dbReference>
<organism evidence="1 2">
    <name type="scientific">Streptacidiphilus cavernicola</name>
    <dbReference type="NCBI Taxonomy" id="3342716"/>
    <lineage>
        <taxon>Bacteria</taxon>
        <taxon>Bacillati</taxon>
        <taxon>Actinomycetota</taxon>
        <taxon>Actinomycetes</taxon>
        <taxon>Kitasatosporales</taxon>
        <taxon>Streptomycetaceae</taxon>
        <taxon>Streptacidiphilus</taxon>
    </lineage>
</organism>
<dbReference type="RefSeq" id="WP_030254484.1">
    <property type="nucleotide sequence ID" value="NZ_JBHEZZ010000009.1"/>
</dbReference>